<reference evidence="7 8" key="1">
    <citation type="submission" date="2006-10" db="EMBL/GenBank/DDBJ databases">
        <title>Complete sequence of Syntrophobacter fumaroxidans MPOB.</title>
        <authorList>
            <consortium name="US DOE Joint Genome Institute"/>
            <person name="Copeland A."/>
            <person name="Lucas S."/>
            <person name="Lapidus A."/>
            <person name="Barry K."/>
            <person name="Detter J.C."/>
            <person name="Glavina del Rio T."/>
            <person name="Hammon N."/>
            <person name="Israni S."/>
            <person name="Pitluck S."/>
            <person name="Goltsman E.G."/>
            <person name="Martinez M."/>
            <person name="Schmutz J."/>
            <person name="Larimer F."/>
            <person name="Land M."/>
            <person name="Hauser L."/>
            <person name="Kyrpides N."/>
            <person name="Kim E."/>
            <person name="Boone D.R."/>
            <person name="Brockman F."/>
            <person name="Culley D."/>
            <person name="Ferry J."/>
            <person name="Gunsalus R."/>
            <person name="McInerney M.J."/>
            <person name="Morrison M."/>
            <person name="Plugge C."/>
            <person name="Rohlin L."/>
            <person name="Scholten J."/>
            <person name="Sieber J."/>
            <person name="Stams A.J.M."/>
            <person name="Worm P."/>
            <person name="Henstra A.M."/>
            <person name="Richardson P."/>
        </authorList>
    </citation>
    <scope>NUCLEOTIDE SEQUENCE [LARGE SCALE GENOMIC DNA]</scope>
    <source>
        <strain evidence="8">DSM 10017 / MPOB</strain>
    </source>
</reference>
<feature type="domain" description="Creatinase N-terminal" evidence="6">
    <location>
        <begin position="9"/>
        <end position="145"/>
    </location>
</feature>
<evidence type="ECO:0000256" key="2">
    <source>
        <dbReference type="ARBA" id="ARBA00022723"/>
    </source>
</evidence>
<dbReference type="KEGG" id="sfu:Sfum_0169"/>
<keyword evidence="4" id="KW-0482">Metalloprotease</keyword>
<dbReference type="Proteomes" id="UP000001784">
    <property type="component" value="Chromosome"/>
</dbReference>
<accession>A0LEL9</accession>
<feature type="domain" description="Peptidase M24" evidence="5">
    <location>
        <begin position="153"/>
        <end position="355"/>
    </location>
</feature>
<dbReference type="Gene3D" id="3.40.350.10">
    <property type="entry name" value="Creatinase/prolidase N-terminal domain"/>
    <property type="match status" value="1"/>
</dbReference>
<dbReference type="EMBL" id="CP000478">
    <property type="protein sequence ID" value="ABK15871.1"/>
    <property type="molecule type" value="Genomic_DNA"/>
</dbReference>
<dbReference type="SUPFAM" id="SSF53092">
    <property type="entry name" value="Creatinase/prolidase N-terminal domain"/>
    <property type="match status" value="1"/>
</dbReference>
<dbReference type="GO" id="GO:0046872">
    <property type="term" value="F:metal ion binding"/>
    <property type="evidence" value="ECO:0007669"/>
    <property type="project" value="UniProtKB-KW"/>
</dbReference>
<keyword evidence="8" id="KW-1185">Reference proteome</keyword>
<evidence type="ECO:0000259" key="6">
    <source>
        <dbReference type="Pfam" id="PF01321"/>
    </source>
</evidence>
<name>A0LEL9_SYNFM</name>
<dbReference type="HOGENOM" id="CLU_017266_4_2_7"/>
<organism evidence="7 8">
    <name type="scientific">Syntrophobacter fumaroxidans (strain DSM 10017 / MPOB)</name>
    <dbReference type="NCBI Taxonomy" id="335543"/>
    <lineage>
        <taxon>Bacteria</taxon>
        <taxon>Pseudomonadati</taxon>
        <taxon>Thermodesulfobacteriota</taxon>
        <taxon>Syntrophobacteria</taxon>
        <taxon>Syntrophobacterales</taxon>
        <taxon>Syntrophobacteraceae</taxon>
        <taxon>Syntrophobacter</taxon>
    </lineage>
</organism>
<dbReference type="GO" id="GO:0008235">
    <property type="term" value="F:metalloexopeptidase activity"/>
    <property type="evidence" value="ECO:0007669"/>
    <property type="project" value="UniProtKB-ARBA"/>
</dbReference>
<evidence type="ECO:0000256" key="3">
    <source>
        <dbReference type="ARBA" id="ARBA00022801"/>
    </source>
</evidence>
<dbReference type="InterPro" id="IPR050659">
    <property type="entry name" value="Peptidase_M24B"/>
</dbReference>
<dbReference type="InterPro" id="IPR001131">
    <property type="entry name" value="Peptidase_M24B_aminopep-P_CS"/>
</dbReference>
<dbReference type="InterPro" id="IPR001714">
    <property type="entry name" value="Pept_M24_MAP"/>
</dbReference>
<dbReference type="AlphaFoldDB" id="A0LEL9"/>
<dbReference type="GO" id="GO:0004177">
    <property type="term" value="F:aminopeptidase activity"/>
    <property type="evidence" value="ECO:0007669"/>
    <property type="project" value="UniProtKB-ARBA"/>
</dbReference>
<dbReference type="InterPro" id="IPR036005">
    <property type="entry name" value="Creatinase/aminopeptidase-like"/>
</dbReference>
<dbReference type="Pfam" id="PF01321">
    <property type="entry name" value="Creatinase_N"/>
    <property type="match status" value="1"/>
</dbReference>
<keyword evidence="1" id="KW-0645">Protease</keyword>
<protein>
    <submittedName>
        <fullName evidence="7">Peptidase M24</fullName>
    </submittedName>
</protein>
<dbReference type="STRING" id="335543.Sfum_0169"/>
<dbReference type="PANTHER" id="PTHR46112:SF3">
    <property type="entry name" value="AMINOPEPTIDASE YPDF"/>
    <property type="match status" value="1"/>
</dbReference>
<dbReference type="GO" id="GO:0006508">
    <property type="term" value="P:proteolysis"/>
    <property type="evidence" value="ECO:0007669"/>
    <property type="project" value="UniProtKB-KW"/>
</dbReference>
<dbReference type="eggNOG" id="COG0006">
    <property type="taxonomic scope" value="Bacteria"/>
</dbReference>
<dbReference type="PANTHER" id="PTHR46112">
    <property type="entry name" value="AMINOPEPTIDASE"/>
    <property type="match status" value="1"/>
</dbReference>
<dbReference type="Pfam" id="PF00557">
    <property type="entry name" value="Peptidase_M24"/>
    <property type="match status" value="1"/>
</dbReference>
<evidence type="ECO:0000313" key="8">
    <source>
        <dbReference type="Proteomes" id="UP000001784"/>
    </source>
</evidence>
<dbReference type="InterPro" id="IPR029149">
    <property type="entry name" value="Creatin/AminoP/Spt16_N"/>
</dbReference>
<dbReference type="RefSeq" id="WP_011697044.1">
    <property type="nucleotide sequence ID" value="NC_008554.1"/>
</dbReference>
<evidence type="ECO:0000256" key="4">
    <source>
        <dbReference type="ARBA" id="ARBA00023049"/>
    </source>
</evidence>
<proteinExistence type="predicted"/>
<evidence type="ECO:0000259" key="5">
    <source>
        <dbReference type="Pfam" id="PF00557"/>
    </source>
</evidence>
<gene>
    <name evidence="7" type="ordered locus">Sfum_0169</name>
</gene>
<dbReference type="Gene3D" id="3.90.230.10">
    <property type="entry name" value="Creatinase/methionine aminopeptidase superfamily"/>
    <property type="match status" value="1"/>
</dbReference>
<evidence type="ECO:0000256" key="1">
    <source>
        <dbReference type="ARBA" id="ARBA00022670"/>
    </source>
</evidence>
<dbReference type="FunCoup" id="A0LEL9">
    <property type="interactions" value="69"/>
</dbReference>
<sequence>MSESMFDVRLERFRKLCGEEGLDAFLVANPENRYYLSGYEADDMHLTESSGFLLITPDRRYLLTDPRYEEAARKEAPGFAVRIYTQGLSQVLAELLPEIRPERLGAESSYLTWSRYKDVEEQLRKANPSAVVLGFEGLVERLRVIKEPMEIEWIKASLRLTEDALVAVWNELAPGRKEKDIAWRIERYIREGGGEAVSFPPIVAAGPNGALPHAVPGERRIAKGDSLILDLGSKLRHYCSDMTRTWIAGNPEPKLAEIYRVVREAQLAAQDQLRAGIDSVEVDRVARDLIAKAGYGEYFGHGLGHGVGLAVHEGPSLRRFHGTILEENMVVTVEPGIYLPGYGGVRLENMVRITATGCEVLNTRDLFLEQAG</sequence>
<keyword evidence="3" id="KW-0378">Hydrolase</keyword>
<dbReference type="PROSITE" id="PS00491">
    <property type="entry name" value="PROLINE_PEPTIDASE"/>
    <property type="match status" value="1"/>
</dbReference>
<dbReference type="PRINTS" id="PR00599">
    <property type="entry name" value="MAPEPTIDASE"/>
</dbReference>
<dbReference type="InterPro" id="IPR000587">
    <property type="entry name" value="Creatinase_N"/>
</dbReference>
<dbReference type="InParanoid" id="A0LEL9"/>
<keyword evidence="2" id="KW-0479">Metal-binding</keyword>
<dbReference type="SUPFAM" id="SSF55920">
    <property type="entry name" value="Creatinase/aminopeptidase"/>
    <property type="match status" value="1"/>
</dbReference>
<evidence type="ECO:0000313" key="7">
    <source>
        <dbReference type="EMBL" id="ABK15871.1"/>
    </source>
</evidence>
<dbReference type="InterPro" id="IPR000994">
    <property type="entry name" value="Pept_M24"/>
</dbReference>
<dbReference type="OrthoDB" id="9806388at2"/>